<dbReference type="PANTHER" id="PTHR38011:SF2">
    <property type="entry name" value="BIFUNCTIONAL DEAMINASE-REDUCTASE DOMAIN PROTEIN"/>
    <property type="match status" value="1"/>
</dbReference>
<evidence type="ECO:0000259" key="1">
    <source>
        <dbReference type="Pfam" id="PF01872"/>
    </source>
</evidence>
<comment type="caution">
    <text evidence="2">The sequence shown here is derived from an EMBL/GenBank/DDBJ whole genome shotgun (WGS) entry which is preliminary data.</text>
</comment>
<dbReference type="GO" id="GO:0008703">
    <property type="term" value="F:5-amino-6-(5-phosphoribosylamino)uracil reductase activity"/>
    <property type="evidence" value="ECO:0007669"/>
    <property type="project" value="InterPro"/>
</dbReference>
<feature type="domain" description="Bacterial bifunctional deaminase-reductase C-terminal" evidence="1">
    <location>
        <begin position="2"/>
        <end position="191"/>
    </location>
</feature>
<proteinExistence type="predicted"/>
<dbReference type="PANTHER" id="PTHR38011">
    <property type="entry name" value="DIHYDROFOLATE REDUCTASE FAMILY PROTEIN (AFU_ORTHOLOGUE AFUA_8G06820)"/>
    <property type="match status" value="1"/>
</dbReference>
<gene>
    <name evidence="2" type="ORF">BTM25_34450</name>
</gene>
<accession>A0A2P4UID0</accession>
<evidence type="ECO:0000313" key="3">
    <source>
        <dbReference type="Proteomes" id="UP000242367"/>
    </source>
</evidence>
<sequence length="207" mass="22223">MKLTTVTQMTIDGVVQGNGGASDEDRRNGFERGGWALGKGDGDTRAFIDRTYRRADAFLFGRRTYELFAGSWGTMTVQDAPAWAGVIESLNTRPKYVASRTLTDAAWSGTTVLSGDVAAAVRELKSRPGGELQVHGSGILTRWLLENGLVDEMIMITVPVVVGQGARLFPDAGPDLALDLVESRVDSKGVTIQVLRPAGRPRYAPAA</sequence>
<dbReference type="Gene3D" id="3.40.430.10">
    <property type="entry name" value="Dihydrofolate Reductase, subunit A"/>
    <property type="match status" value="1"/>
</dbReference>
<dbReference type="GO" id="GO:0009231">
    <property type="term" value="P:riboflavin biosynthetic process"/>
    <property type="evidence" value="ECO:0007669"/>
    <property type="project" value="InterPro"/>
</dbReference>
<dbReference type="InterPro" id="IPR050765">
    <property type="entry name" value="Riboflavin_Biosynth_HTPR"/>
</dbReference>
<dbReference type="Pfam" id="PF01872">
    <property type="entry name" value="RibD_C"/>
    <property type="match status" value="1"/>
</dbReference>
<dbReference type="RefSeq" id="WP_103563893.1">
    <property type="nucleotide sequence ID" value="NZ_MTBP01000002.1"/>
</dbReference>
<protein>
    <recommendedName>
        <fullName evidence="1">Bacterial bifunctional deaminase-reductase C-terminal domain-containing protein</fullName>
    </recommendedName>
</protein>
<keyword evidence="3" id="KW-1185">Reference proteome</keyword>
<name>A0A2P4UID0_9ACTN</name>
<dbReference type="AlphaFoldDB" id="A0A2P4UID0"/>
<dbReference type="Proteomes" id="UP000242367">
    <property type="component" value="Unassembled WGS sequence"/>
</dbReference>
<dbReference type="SUPFAM" id="SSF53597">
    <property type="entry name" value="Dihydrofolate reductase-like"/>
    <property type="match status" value="1"/>
</dbReference>
<reference evidence="2 3" key="1">
    <citation type="journal article" date="2017" name="Chemistry">
        <title>Isolation, Biosynthesis and Chemical Modifications of Rubterolones A-F: Rare Tropolone Alkaloids from Actinomadura sp. 5-2.</title>
        <authorList>
            <person name="Guo H."/>
            <person name="Benndorf R."/>
            <person name="Leichnitz D."/>
            <person name="Klassen J.L."/>
            <person name="Vollmers J."/>
            <person name="Gorls H."/>
            <person name="Steinacker M."/>
            <person name="Weigel C."/>
            <person name="Dahse H.M."/>
            <person name="Kaster A.K."/>
            <person name="de Beer Z.W."/>
            <person name="Poulsen M."/>
            <person name="Beemelmanns C."/>
        </authorList>
    </citation>
    <scope>NUCLEOTIDE SEQUENCE [LARGE SCALE GENOMIC DNA]</scope>
    <source>
        <strain evidence="2 3">5-2</strain>
    </source>
</reference>
<organism evidence="2 3">
    <name type="scientific">Actinomadura rubteroloni</name>
    <dbReference type="NCBI Taxonomy" id="1926885"/>
    <lineage>
        <taxon>Bacteria</taxon>
        <taxon>Bacillati</taxon>
        <taxon>Actinomycetota</taxon>
        <taxon>Actinomycetes</taxon>
        <taxon>Streptosporangiales</taxon>
        <taxon>Thermomonosporaceae</taxon>
        <taxon>Actinomadura</taxon>
    </lineage>
</organism>
<dbReference type="EMBL" id="MTBP01000002">
    <property type="protein sequence ID" value="POM24807.1"/>
    <property type="molecule type" value="Genomic_DNA"/>
</dbReference>
<evidence type="ECO:0000313" key="2">
    <source>
        <dbReference type="EMBL" id="POM24807.1"/>
    </source>
</evidence>
<dbReference type="InterPro" id="IPR002734">
    <property type="entry name" value="RibDG_C"/>
</dbReference>
<dbReference type="InterPro" id="IPR024072">
    <property type="entry name" value="DHFR-like_dom_sf"/>
</dbReference>